<dbReference type="Gene3D" id="3.40.1350.60">
    <property type="match status" value="1"/>
</dbReference>
<dbReference type="Proteomes" id="UP001652409">
    <property type="component" value="Unassembled WGS sequence"/>
</dbReference>
<evidence type="ECO:0000313" key="4">
    <source>
        <dbReference type="EMBL" id="MCU6764393.1"/>
    </source>
</evidence>
<comment type="similarity">
    <text evidence="1">Belongs to the SfsA family.</text>
</comment>
<dbReference type="InterPro" id="IPR005224">
    <property type="entry name" value="SfsA"/>
</dbReference>
<protein>
    <recommendedName>
        <fullName evidence="1">Sugar fermentation stimulation protein homolog</fullName>
    </recommendedName>
</protein>
<sequence length="231" mass="26234">MKYAHIVRAIFLERPNRFIAIVDIQGQRETVHVKNTGRCKELLIPGTEVILEKSDNPARKTAYDLVCVYKGNRLINMDSAAPNQAAAEWIREGGLFPEKVSVTTEKTFGNSRFDIYAESEKRKAFIEVKGVTLEENGVVRFPDAPTIRGVKHVEELIRCLEEGYEAYLLLVIQMEQVLRFEPNWKTHQAFGRALVKAQQAGVKILARECIVTPDEMKINSKVPVFLEESSE</sequence>
<evidence type="ECO:0000259" key="2">
    <source>
        <dbReference type="Pfam" id="PF03749"/>
    </source>
</evidence>
<evidence type="ECO:0000313" key="5">
    <source>
        <dbReference type="Proteomes" id="UP001652409"/>
    </source>
</evidence>
<dbReference type="HAMAP" id="MF_00095">
    <property type="entry name" value="SfsA"/>
    <property type="match status" value="1"/>
</dbReference>
<dbReference type="InterPro" id="IPR041465">
    <property type="entry name" value="SfsA_N"/>
</dbReference>
<dbReference type="Pfam" id="PF17746">
    <property type="entry name" value="SfsA_N"/>
    <property type="match status" value="1"/>
</dbReference>
<feature type="domain" description="Sugar fermentation stimulation protein C-terminal" evidence="2">
    <location>
        <begin position="81"/>
        <end position="214"/>
    </location>
</feature>
<reference evidence="4 5" key="1">
    <citation type="journal article" date="2021" name="ISME Commun">
        <title>Automated analysis of genomic sequences facilitates high-throughput and comprehensive description of bacteria.</title>
        <authorList>
            <person name="Hitch T.C.A."/>
        </authorList>
    </citation>
    <scope>NUCLEOTIDE SEQUENCE [LARGE SCALE GENOMIC DNA]</scope>
    <source>
        <strain evidence="4 5">Sanger_23</strain>
    </source>
</reference>
<keyword evidence="5" id="KW-1185">Reference proteome</keyword>
<comment type="caution">
    <text evidence="4">The sequence shown here is derived from an EMBL/GenBank/DDBJ whole genome shotgun (WGS) entry which is preliminary data.</text>
</comment>
<dbReference type="PANTHER" id="PTHR30545:SF2">
    <property type="entry name" value="SUGAR FERMENTATION STIMULATION PROTEIN A"/>
    <property type="match status" value="1"/>
</dbReference>
<dbReference type="Gene3D" id="2.40.50.580">
    <property type="match status" value="1"/>
</dbReference>
<dbReference type="PANTHER" id="PTHR30545">
    <property type="entry name" value="SUGAR FERMENTATION STIMULATION PROTEIN A"/>
    <property type="match status" value="1"/>
</dbReference>
<name>A0ABT2TQ99_9FIRM</name>
<dbReference type="InterPro" id="IPR040452">
    <property type="entry name" value="SfsA_C"/>
</dbReference>
<feature type="domain" description="SfsA N-terminal OB" evidence="3">
    <location>
        <begin position="12"/>
        <end position="76"/>
    </location>
</feature>
<dbReference type="NCBIfam" id="TIGR00230">
    <property type="entry name" value="sfsA"/>
    <property type="match status" value="1"/>
</dbReference>
<dbReference type="Pfam" id="PF03749">
    <property type="entry name" value="SfsA"/>
    <property type="match status" value="1"/>
</dbReference>
<evidence type="ECO:0000259" key="3">
    <source>
        <dbReference type="Pfam" id="PF17746"/>
    </source>
</evidence>
<dbReference type="RefSeq" id="WP_158420625.1">
    <property type="nucleotide sequence ID" value="NZ_JAOQJL010000004.1"/>
</dbReference>
<dbReference type="EMBL" id="JAOQJL010000004">
    <property type="protein sequence ID" value="MCU6764393.1"/>
    <property type="molecule type" value="Genomic_DNA"/>
</dbReference>
<proteinExistence type="inferred from homology"/>
<gene>
    <name evidence="1 4" type="primary">sfsA</name>
    <name evidence="4" type="ORF">OCV61_03090</name>
</gene>
<organism evidence="4 5">
    <name type="scientific">Blautia ammoniilytica</name>
    <dbReference type="NCBI Taxonomy" id="2981782"/>
    <lineage>
        <taxon>Bacteria</taxon>
        <taxon>Bacillati</taxon>
        <taxon>Bacillota</taxon>
        <taxon>Clostridia</taxon>
        <taxon>Lachnospirales</taxon>
        <taxon>Lachnospiraceae</taxon>
        <taxon>Blautia</taxon>
    </lineage>
</organism>
<accession>A0ABT2TQ99</accession>
<dbReference type="CDD" id="cd22359">
    <property type="entry name" value="SfsA-like_bacterial"/>
    <property type="match status" value="1"/>
</dbReference>
<evidence type="ECO:0000256" key="1">
    <source>
        <dbReference type="HAMAP-Rule" id="MF_00095"/>
    </source>
</evidence>